<accession>A0A813NK26</accession>
<evidence type="ECO:0000256" key="7">
    <source>
        <dbReference type="RuleBase" id="RU000461"/>
    </source>
</evidence>
<evidence type="ECO:0000313" key="10">
    <source>
        <dbReference type="Proteomes" id="UP000663852"/>
    </source>
</evidence>
<dbReference type="FunFam" id="1.10.630.10:FF:000018">
    <property type="entry name" value="Cytochrome P450 monooxygenase"/>
    <property type="match status" value="1"/>
</dbReference>
<dbReference type="EMBL" id="CAJNOJ010000004">
    <property type="protein sequence ID" value="CAF0740959.1"/>
    <property type="molecule type" value="Genomic_DNA"/>
</dbReference>
<gene>
    <name evidence="9" type="ORF">EDS130_LOCUS1729</name>
</gene>
<dbReference type="PRINTS" id="PR00359">
    <property type="entry name" value="BP450"/>
</dbReference>
<dbReference type="PANTHER" id="PTHR46696:SF6">
    <property type="entry name" value="P450, PUTATIVE (EUROFUNG)-RELATED"/>
    <property type="match status" value="1"/>
</dbReference>
<dbReference type="Proteomes" id="UP000663852">
    <property type="component" value="Unassembled WGS sequence"/>
</dbReference>
<dbReference type="Pfam" id="PF00067">
    <property type="entry name" value="p450"/>
    <property type="match status" value="1"/>
</dbReference>
<evidence type="ECO:0000256" key="4">
    <source>
        <dbReference type="ARBA" id="ARBA00023002"/>
    </source>
</evidence>
<evidence type="ECO:0000256" key="2">
    <source>
        <dbReference type="ARBA" id="ARBA00022617"/>
    </source>
</evidence>
<reference evidence="9" key="1">
    <citation type="submission" date="2021-02" db="EMBL/GenBank/DDBJ databases">
        <authorList>
            <person name="Nowell W R."/>
        </authorList>
    </citation>
    <scope>NUCLEOTIDE SEQUENCE</scope>
</reference>
<organism evidence="9 10">
    <name type="scientific">Adineta ricciae</name>
    <name type="common">Rotifer</name>
    <dbReference type="NCBI Taxonomy" id="249248"/>
    <lineage>
        <taxon>Eukaryota</taxon>
        <taxon>Metazoa</taxon>
        <taxon>Spiralia</taxon>
        <taxon>Gnathifera</taxon>
        <taxon>Rotifera</taxon>
        <taxon>Eurotatoria</taxon>
        <taxon>Bdelloidea</taxon>
        <taxon>Adinetida</taxon>
        <taxon>Adinetidae</taxon>
        <taxon>Adineta</taxon>
    </lineage>
</organism>
<dbReference type="SUPFAM" id="SSF48264">
    <property type="entry name" value="Cytochrome P450"/>
    <property type="match status" value="1"/>
</dbReference>
<keyword evidence="3 7" id="KW-0479">Metal-binding</keyword>
<dbReference type="AlphaFoldDB" id="A0A813NK26"/>
<dbReference type="GO" id="GO:0020037">
    <property type="term" value="F:heme binding"/>
    <property type="evidence" value="ECO:0007669"/>
    <property type="project" value="InterPro"/>
</dbReference>
<dbReference type="PROSITE" id="PS00086">
    <property type="entry name" value="CYTOCHROME_P450"/>
    <property type="match status" value="1"/>
</dbReference>
<dbReference type="InterPro" id="IPR017972">
    <property type="entry name" value="Cyt_P450_CS"/>
</dbReference>
<dbReference type="GO" id="GO:0005506">
    <property type="term" value="F:iron ion binding"/>
    <property type="evidence" value="ECO:0007669"/>
    <property type="project" value="InterPro"/>
</dbReference>
<dbReference type="InterPro" id="IPR002397">
    <property type="entry name" value="Cyt_P450_B"/>
</dbReference>
<dbReference type="InterPro" id="IPR036396">
    <property type="entry name" value="Cyt_P450_sf"/>
</dbReference>
<keyword evidence="4 7" id="KW-0560">Oxidoreductase</keyword>
<dbReference type="PANTHER" id="PTHR46696">
    <property type="entry name" value="P450, PUTATIVE (EUROFUNG)-RELATED"/>
    <property type="match status" value="1"/>
</dbReference>
<evidence type="ECO:0000256" key="6">
    <source>
        <dbReference type="ARBA" id="ARBA00023033"/>
    </source>
</evidence>
<comment type="similarity">
    <text evidence="1 7">Belongs to the cytochrome P450 family.</text>
</comment>
<dbReference type="Gene3D" id="1.10.630.10">
    <property type="entry name" value="Cytochrome P450"/>
    <property type="match status" value="1"/>
</dbReference>
<name>A0A813NK26_ADIRI</name>
<comment type="caution">
    <text evidence="9">The sequence shown here is derived from an EMBL/GenBank/DDBJ whole genome shotgun (WGS) entry which is preliminary data.</text>
</comment>
<dbReference type="OrthoDB" id="3945418at2759"/>
<dbReference type="InterPro" id="IPR001128">
    <property type="entry name" value="Cyt_P450"/>
</dbReference>
<keyword evidence="2 7" id="KW-0349">Heme</keyword>
<proteinExistence type="inferred from homology"/>
<feature type="region of interest" description="Disordered" evidence="8">
    <location>
        <begin position="28"/>
        <end position="48"/>
    </location>
</feature>
<evidence type="ECO:0000256" key="1">
    <source>
        <dbReference type="ARBA" id="ARBA00010617"/>
    </source>
</evidence>
<sequence>MSLTQINRLLVLNRQTYTSIPNSIRTLSTTKDVPSFPMQRKSPLRPPPEYTRLRKEAPVSKAKIWDGSSVWLVSRHKDVVKVLTDSSFSKVRTHPGFPETGPGGKAAATATKPTFVDMDPPEHTQHRSMVENDFSAKNVESLRPKLEKIANDLIDDMKKKKQPVDLHVAYSLPVPTLMIYDMLGIPYEDHEFLERCNAIRTNGSATSAESSAASQDLMNYLSRLAEKKKIKGGNDMITRLLKQVHQGKLTNDELVAMTFLLLVAGNATTANMITLGVLTLVQHPDQLNELKKNPSLIKSAVEEILRYLTGSQFATRRVAVKKVKIGNQTIEKNQGVWALNASANEDEDVFPNPTTFNIHRQPNPHIAFGEGIHKCVAEHLARAEIEIAINTLLQRLPNLQLAVPLEKIQYVNDSSRDFGVDALPIKW</sequence>
<evidence type="ECO:0000313" key="9">
    <source>
        <dbReference type="EMBL" id="CAF0740959.1"/>
    </source>
</evidence>
<dbReference type="GO" id="GO:0016705">
    <property type="term" value="F:oxidoreductase activity, acting on paired donors, with incorporation or reduction of molecular oxygen"/>
    <property type="evidence" value="ECO:0007669"/>
    <property type="project" value="InterPro"/>
</dbReference>
<dbReference type="GO" id="GO:0004497">
    <property type="term" value="F:monooxygenase activity"/>
    <property type="evidence" value="ECO:0007669"/>
    <property type="project" value="UniProtKB-KW"/>
</dbReference>
<evidence type="ECO:0008006" key="11">
    <source>
        <dbReference type="Google" id="ProtNLM"/>
    </source>
</evidence>
<keyword evidence="6 7" id="KW-0503">Monooxygenase</keyword>
<protein>
    <recommendedName>
        <fullName evidence="11">Cytochrome P450</fullName>
    </recommendedName>
</protein>
<keyword evidence="5 7" id="KW-0408">Iron</keyword>
<evidence type="ECO:0000256" key="3">
    <source>
        <dbReference type="ARBA" id="ARBA00022723"/>
    </source>
</evidence>
<evidence type="ECO:0000256" key="5">
    <source>
        <dbReference type="ARBA" id="ARBA00023004"/>
    </source>
</evidence>
<evidence type="ECO:0000256" key="8">
    <source>
        <dbReference type="SAM" id="MobiDB-lite"/>
    </source>
</evidence>
<dbReference type="CDD" id="cd11030">
    <property type="entry name" value="CYP105-like"/>
    <property type="match status" value="1"/>
</dbReference>